<dbReference type="InterPro" id="IPR002350">
    <property type="entry name" value="Kazal_dom"/>
</dbReference>
<dbReference type="AlphaFoldDB" id="A0A5E4PQ67"/>
<accession>A0A5E4PQ67</accession>
<evidence type="ECO:0000256" key="3">
    <source>
        <dbReference type="ARBA" id="ARBA00022692"/>
    </source>
</evidence>
<feature type="transmembrane region" description="Helical" evidence="6">
    <location>
        <begin position="90"/>
        <end position="107"/>
    </location>
</feature>
<evidence type="ECO:0000259" key="7">
    <source>
        <dbReference type="PROSITE" id="PS51465"/>
    </source>
</evidence>
<dbReference type="Pfam" id="PF03137">
    <property type="entry name" value="OATP"/>
    <property type="match status" value="1"/>
</dbReference>
<evidence type="ECO:0000256" key="6">
    <source>
        <dbReference type="SAM" id="Phobius"/>
    </source>
</evidence>
<dbReference type="PROSITE" id="PS51465">
    <property type="entry name" value="KAZAL_2"/>
    <property type="match status" value="1"/>
</dbReference>
<feature type="transmembrane region" description="Helical" evidence="6">
    <location>
        <begin position="476"/>
        <end position="500"/>
    </location>
</feature>
<evidence type="ECO:0000313" key="8">
    <source>
        <dbReference type="EMBL" id="VVC88238.1"/>
    </source>
</evidence>
<keyword evidence="2" id="KW-1003">Cell membrane</keyword>
<keyword evidence="3 6" id="KW-0812">Transmembrane</keyword>
<dbReference type="GO" id="GO:0043252">
    <property type="term" value="P:sodium-independent organic anion transport"/>
    <property type="evidence" value="ECO:0007669"/>
    <property type="project" value="TreeGrafter"/>
</dbReference>
<dbReference type="EMBL" id="FZQP02000260">
    <property type="protein sequence ID" value="VVC88238.1"/>
    <property type="molecule type" value="Genomic_DNA"/>
</dbReference>
<feature type="transmembrane region" description="Helical" evidence="6">
    <location>
        <begin position="442"/>
        <end position="464"/>
    </location>
</feature>
<evidence type="ECO:0000256" key="2">
    <source>
        <dbReference type="ARBA" id="ARBA00022475"/>
    </source>
</evidence>
<feature type="transmembrane region" description="Helical" evidence="6">
    <location>
        <begin position="254"/>
        <end position="274"/>
    </location>
</feature>
<keyword evidence="9" id="KW-1185">Reference proteome</keyword>
<evidence type="ECO:0000313" key="9">
    <source>
        <dbReference type="Proteomes" id="UP000324832"/>
    </source>
</evidence>
<reference evidence="8 9" key="1">
    <citation type="submission" date="2017-07" db="EMBL/GenBank/DDBJ databases">
        <authorList>
            <person name="Talla V."/>
            <person name="Backstrom N."/>
        </authorList>
    </citation>
    <scope>NUCLEOTIDE SEQUENCE [LARGE SCALE GENOMIC DNA]</scope>
</reference>
<dbReference type="PANTHER" id="PTHR11388">
    <property type="entry name" value="ORGANIC ANION TRANSPORTER"/>
    <property type="match status" value="1"/>
</dbReference>
<dbReference type="GO" id="GO:0016323">
    <property type="term" value="C:basolateral plasma membrane"/>
    <property type="evidence" value="ECO:0007669"/>
    <property type="project" value="TreeGrafter"/>
</dbReference>
<feature type="transmembrane region" description="Helical" evidence="6">
    <location>
        <begin position="60"/>
        <end position="78"/>
    </location>
</feature>
<dbReference type="PANTHER" id="PTHR11388:SF158">
    <property type="entry name" value="ORGANIC ANION TRANSPORTING POLYPEPTIDE 33EB"/>
    <property type="match status" value="1"/>
</dbReference>
<comment type="subcellular location">
    <subcellularLocation>
        <location evidence="1">Cell membrane</location>
        <topology evidence="1">Multi-pass membrane protein</topology>
    </subcellularLocation>
</comment>
<organism evidence="8 9">
    <name type="scientific">Leptidea sinapis</name>
    <dbReference type="NCBI Taxonomy" id="189913"/>
    <lineage>
        <taxon>Eukaryota</taxon>
        <taxon>Metazoa</taxon>
        <taxon>Ecdysozoa</taxon>
        <taxon>Arthropoda</taxon>
        <taxon>Hexapoda</taxon>
        <taxon>Insecta</taxon>
        <taxon>Pterygota</taxon>
        <taxon>Neoptera</taxon>
        <taxon>Endopterygota</taxon>
        <taxon>Lepidoptera</taxon>
        <taxon>Glossata</taxon>
        <taxon>Ditrysia</taxon>
        <taxon>Papilionoidea</taxon>
        <taxon>Pieridae</taxon>
        <taxon>Dismorphiinae</taxon>
        <taxon>Leptidea</taxon>
    </lineage>
</organism>
<gene>
    <name evidence="8" type="ORF">LSINAPIS_LOCUS1658</name>
</gene>
<evidence type="ECO:0000256" key="4">
    <source>
        <dbReference type="ARBA" id="ARBA00022989"/>
    </source>
</evidence>
<dbReference type="InterPro" id="IPR036058">
    <property type="entry name" value="Kazal_dom_sf"/>
</dbReference>
<dbReference type="GO" id="GO:0015347">
    <property type="term" value="F:sodium-independent organic anion transmembrane transporter activity"/>
    <property type="evidence" value="ECO:0007669"/>
    <property type="project" value="TreeGrafter"/>
</dbReference>
<feature type="transmembrane region" description="Helical" evidence="6">
    <location>
        <begin position="24"/>
        <end position="44"/>
    </location>
</feature>
<evidence type="ECO:0000256" key="1">
    <source>
        <dbReference type="ARBA" id="ARBA00004651"/>
    </source>
</evidence>
<evidence type="ECO:0000256" key="5">
    <source>
        <dbReference type="ARBA" id="ARBA00023136"/>
    </source>
</evidence>
<dbReference type="InterPro" id="IPR004156">
    <property type="entry name" value="OATP"/>
</dbReference>
<feature type="transmembrane region" description="Helical" evidence="6">
    <location>
        <begin position="520"/>
        <end position="541"/>
    </location>
</feature>
<feature type="transmembrane region" description="Helical" evidence="6">
    <location>
        <begin position="205"/>
        <end position="223"/>
    </location>
</feature>
<proteinExistence type="predicted"/>
<feature type="transmembrane region" description="Helical" evidence="6">
    <location>
        <begin position="334"/>
        <end position="352"/>
    </location>
</feature>
<feature type="transmembrane region" description="Helical" evidence="6">
    <location>
        <begin position="294"/>
        <end position="314"/>
    </location>
</feature>
<keyword evidence="4 6" id="KW-1133">Transmembrane helix</keyword>
<name>A0A5E4PQ67_9NEOP</name>
<dbReference type="Proteomes" id="UP000324832">
    <property type="component" value="Unassembled WGS sequence"/>
</dbReference>
<protein>
    <recommendedName>
        <fullName evidence="7">Kazal-like domain-containing protein</fullName>
    </recommendedName>
</protein>
<dbReference type="SUPFAM" id="SSF100895">
    <property type="entry name" value="Kazal-type serine protease inhibitors"/>
    <property type="match status" value="1"/>
</dbReference>
<feature type="domain" description="Kazal-like" evidence="7">
    <location>
        <begin position="365"/>
        <end position="423"/>
    </location>
</feature>
<keyword evidence="5 6" id="KW-0472">Membrane</keyword>
<feature type="transmembrane region" description="Helical" evidence="6">
    <location>
        <begin position="139"/>
        <end position="161"/>
    </location>
</feature>
<sequence length="551" mass="61027">MVTVILKGWELLRKYILTIPRFDLFLQGALLIVVFLESNAFLLLRRNDRSGFIPTINEDWIKLGIGGVEFLLGALLAWQGRLWRHITLSLWLGATAVSGLIILAFPFPEANRPTVELCNGGSISLYVEEVDTHATARGVLIVVTLVFCALTKISIWAHGITYLDDHQPENGPYFYGILISIRLSLGLSGSNWLRSSSVQQNWWEAHISLSMLTLMFSILFTLFPRQMPDYKEVDIPERTCMLEPLGRVLRNKPLMLQCLSLSLLSTAIFGFINYDTAFLQTKFHVETIRQDLRTSRVITDIFRSLVIIFFVSVFRMRFSVRRSNGVKATTAGKVGGVTAVFVAIFFSVLAGLSCSTGNMAGLDHEYQQPACSLECGCKSESYGFSPVCGLDTQLTYFSPCHAGCQDYEDLNDFLLLQNCTCGDTRAVRGDCNLPSCALLYNIYLVFFSVMLAVGASSLLMQGMAILRSTRRNDKPLAVGVSLSIVGLVSHVLGHLLYMLISDLTCAYKRDGVCIFHRTTVWIAPVTSVALCLSSAVLSIAASRGHVETVIS</sequence>